<keyword evidence="7" id="KW-1185">Reference proteome</keyword>
<evidence type="ECO:0000256" key="3">
    <source>
        <dbReference type="ARBA" id="ARBA00022450"/>
    </source>
</evidence>
<dbReference type="FunFam" id="1.10.1200.10:FF:000016">
    <property type="entry name" value="Non-ribosomal peptide synthase"/>
    <property type="match status" value="1"/>
</dbReference>
<organism evidence="6 7">
    <name type="scientific">Longimicrobium terrae</name>
    <dbReference type="NCBI Taxonomy" id="1639882"/>
    <lineage>
        <taxon>Bacteria</taxon>
        <taxon>Pseudomonadati</taxon>
        <taxon>Gemmatimonadota</taxon>
        <taxon>Longimicrobiia</taxon>
        <taxon>Longimicrobiales</taxon>
        <taxon>Longimicrobiaceae</taxon>
        <taxon>Longimicrobium</taxon>
    </lineage>
</organism>
<dbReference type="RefSeq" id="WP_170040271.1">
    <property type="nucleotide sequence ID" value="NZ_JABDTL010000002.1"/>
</dbReference>
<evidence type="ECO:0000313" key="6">
    <source>
        <dbReference type="EMBL" id="MBB6070446.1"/>
    </source>
</evidence>
<dbReference type="PROSITE" id="PS00455">
    <property type="entry name" value="AMP_BINDING"/>
    <property type="match status" value="3"/>
</dbReference>
<sequence>MAAPMTLDAVFARISAAGIRLRNRGGELGVAGNRERLDPELLAALREHKAELLERMEDGGDWWTPPLIRPEMLPLVSLTQAEIDGIVATVPGGAANVQDIYPLAPLQEGFLFHHLATTEGDPYLLGTISRFATREMLDAYVQAFGAVIARHDILRTAIVWENVPEPVQVVWRRAPLPVEEVEIDPAQGDVAAQLYGRFDPRRHRIDVRQAPLLRCHVAREADGESWVLLLLLHHLAGDHTTITVLKEEIEAHLTGRESALPRPVPFRNLVAQVRLGVSQEEHQAFFTEMLGDVDEPTAPFGLLDARGDGSGIEQGRLEVDEALGARLRERARALGVSAATLCHLAWGQVLARASGRDDVVFGTVLFGRMQGGEGAERVMGPFLNTLPIRVRLGDVGAEAGVRQTHAVLAGLMRHEHASLVLAQRCSAVDASAPLFTSMLNYRYSKRRTPVGAAPAPGGRTSQAGERTTYPLTISVDDLGDGFALTVLAPVTVQPLRVCWMMHTALESLVSALETAPGAALGRLDVLSREERAKVVDEWNRTDAALPPEWSIHGLFEAQAARTPDAPAVIFAGQQLTFAELDRRANQLAHHLRGLDIGAEDRVALCMERSLDLLPAFFGIMKAGAAYVPLEPTHPADRLAYTLEDSGARMLLTQSWLADGLPEARPETLFVDQMAETLAAEPAERPESGAGPESLAYVYYTSGSTGRPKGVLMHHIGPVNYFAWAREEYLSNGGSGAPVFSSMSVDLTLANFVPLFAGQPIELLPEGPGVEALAEVIRRRPGYAMIKITPTHLSLLNQVLSPEDAAGSGATLVIGADNLLAEPTLFWREHAPGVRLLNEYGPTETVVGCSLYELPVGRHTEGRIPFGKPIQNLTHYVLDARMQPVGVGVAGELYIGGIGVARGYLGRPQLTAEKFVPDPFAGEPGARFYRTGDRVRWLADGNLEFLGRIDFQVKVRGYRIELGEIEERLREHPGVRHAAVLIREDTPGDTRIVAYWVGQGADVESLRAHLGERLPAYMVPSAYVRLDELPLGRTGKLDRKALPVPEGDAFARHGYEAPVGPAEEALAEIWAEVLGVERVGRWDHFFELGGHSLLAVRVISRVRQALGVEIALGEVFARPVLSDFAREAGTASRAELPPVERASREGPIPLSFAQQRLWFLEQLGNLGSTYHVRMRRRLSGELDREALVRALDRIVARHEALRTTFAQVNGVPEQRIAPADSGFRLVQHDLEGREDAELRQLLADESAEPFDLQRGPLIRGRLIRLAADDHLLLITMHHIVSDGWSSGVLTRELDALYAAFRAGEPDPLPELEIQYADYAVWQRTWVAGEALQAQADYWTRTLAGAPELLELPADHPRPARVDPAGAQFGIQLDGTLTAGLRALAQRHGTTPFMVVLAGWAAVLARLSGQDDVVIGTPTANRGRREIEGLIGFFVNTLALRMDLSGAPTVAELLGRVKERTLEAQQHQDIPFEQVVERVDPVRSLSHTPLFQVLFAWQNAPADGSGLSGPALAPAAPSAFAADTTAKFDLSLSFIEWDGWITGGVEYATSLFERATVERWLGYLQRVLGEMVADENRPVTRLALMAGDERARVLEEWNRTEADFPAGSCVHALFERQAARTPDAAAVVSGDEQLTYAELNARANRLAHHLRTLGVGPDVRVALVMTRSAELVQAELAVLKAGGTYVPLDPEYPDERLREMLEDSAPAALLTTRALAERFAGLNVPVLAVDADAPAWASGPSTNPAVDGLTSRHLAYVMYTSGSTGRPKGVMVAHQSIGRLVVNNGYAEFGPDDRVAFAANPAFDASTLEVWAPLVNGGCIVVIDQDTLLEPSRFALALRTHEVSVLWLTVGLFNQYAEALRDEWRRLRCLIVGGDALDPRVIAGVLRGGAPAHLLNGYGPTETTTFAVTHEIRSVSEGARGIPLGRPISNTRVYVLDGALEPVPGGVAGELCIGGAGLARGYQGRPALTAERFIPDPFSAEPGARVYRTGDRVRWRMDGTLEFLGRTDHQVKVRGFRIEPGEIEARLAEHPAVREAVVLVREDAPGDKRLVAYVAGDEAAGADVLRAHLAARLPDYMVPAAYVRLDALPLTPNGKVDRRALPAPEGDAYASREYEAPVGETETALAGIWADVLGVERVGRHDGFFELGGHSLLAVTLIARMRAQGLHADVRTLFTAPTVAALAAEVGGEHAGVQVPPNGIPEGSPVITPAMLPLVSLTQAEIDGIVADVPGGAANVQDIYPLAPLQEGFLFHHLATTEGDPYLLLGNPVTFPDRERLDAYLEAFSAVMARHDILRTAIVWENVPEPVQVVWRHAPLSVEEVDADPADGDVAGQLYRRLDPRWHRMDIRRAPLMRACIAPGADGRWLLLLLRHHLTVDHTAIEVLRQEIQAQMQGRGDQLPAPLPFRNFVAQARLGVSQEEHRQFFTEMLGGVDEPTAPFGLLDARGDGSGIDEARLYVQGALAARLRERARALGVSAATLCHVAWAQVLARVSGRDDVVFGTVLFGRMQGGEGSERVIGPFMNTLPVRVRLGAVGAEAAVRQTQALLAGLMRHEHASLALAQRCSGVEAPAPLFTALLNYRHSVQAAAPPAAADGKGRSSGERNNYPLTMSVDDLGEAMALTAQVKAQVEAAQVCALMHGALEGLVDALERAPGRAVGRIDVLPAGERARVLEEWNRTDAAYPDDACIHELFEARVQEAPDAVAVAGGNRSLTRAELNARSNRLAHHLREMGVGTESRVAVCVERGVEMVVAVLAVLKAGGAYVPMDPDHPEDRLRYVLRDSAPAVLLTQASLAALFTGAGPTVVAMDADAADWADRPATDPARAGVTADHLAYVIYTSGSTGRPKGVMNLHRGVVNLLWSMGTMVGMGPDDRLLSVTTLSFDISALELFLPLVTGARVEVVARAAAADPVLLRQAIAASGATVMQATPATWRLLLEGGWTGQPGLRALCGGEALPADLAGRLRDRVGALWNVYGPTETTIWSSAQRVGAAAGARPQVPIGAPVANTRMYVLDGRGDPAPAGVAGEICIGGTGVARGYLGRPGLTAERFVPDPVGQPGARMYRTGDLGRWLADGTLEYLGRNDFQVKVRGFRIELGEIEARLAEHPGVREAVVMAREDTPGDTRLVAYVSGDESAGADALRAYAGETLPSYMVPGVYVRMDRWPLTANGKLDRKALPAPEGGALGAHAYEAPVGEAEQALAAIWAEVLGVERVGRWDNFFALGGHSLLAVRVIGRMRQALGVELPLTHVFSHPTVESLAARIAAPEAADPADRAIAVRAAGSERPLFLAYTAAGATAYAQVLHPHIHPDVPVYALPAPAFSDGQPRTVEQMAARLVRMIREVQPAGPYRVGGWSFGGVLAYETAAQLIAQNETVEFVGMLDTYAPEYFRLMHAAEAEADGLSEADGSADGAEDADLEAQVDRLRAEGRLPAHVTAAHFRETRKRGRLNEEAVRGYHPRPLPVAVDLFPAQEGLMDDPSRGWRDLLPDGSLRLTTVPGTHSSMMGAPNAAVLGEALTRILRAAAETGTPA</sequence>
<dbReference type="InterPro" id="IPR001031">
    <property type="entry name" value="Thioesterase"/>
</dbReference>
<dbReference type="InterPro" id="IPR044894">
    <property type="entry name" value="TubC_N_sf"/>
</dbReference>
<gene>
    <name evidence="6" type="ORF">HNQ61_002065</name>
</gene>
<dbReference type="NCBIfam" id="TIGR01733">
    <property type="entry name" value="AA-adenyl-dom"/>
    <property type="match status" value="3"/>
</dbReference>
<evidence type="ECO:0000256" key="4">
    <source>
        <dbReference type="ARBA" id="ARBA00022553"/>
    </source>
</evidence>
<feature type="domain" description="Carrier" evidence="5">
    <location>
        <begin position="3189"/>
        <end position="3264"/>
    </location>
</feature>
<dbReference type="Pfam" id="PF00975">
    <property type="entry name" value="Thioesterase"/>
    <property type="match status" value="1"/>
</dbReference>
<dbReference type="InterPro" id="IPR036736">
    <property type="entry name" value="ACP-like_sf"/>
</dbReference>
<evidence type="ECO:0000313" key="7">
    <source>
        <dbReference type="Proteomes" id="UP000582837"/>
    </source>
</evidence>
<dbReference type="Gene3D" id="1.10.10.1830">
    <property type="entry name" value="Non-ribosomal peptide synthase, adenylation domain"/>
    <property type="match status" value="1"/>
</dbReference>
<dbReference type="FunFam" id="3.40.50.12780:FF:000012">
    <property type="entry name" value="Non-ribosomal peptide synthetase"/>
    <property type="match status" value="2"/>
</dbReference>
<dbReference type="InterPro" id="IPR020806">
    <property type="entry name" value="PKS_PP-bd"/>
</dbReference>
<dbReference type="Pfam" id="PF00550">
    <property type="entry name" value="PP-binding"/>
    <property type="match status" value="3"/>
</dbReference>
<dbReference type="CDD" id="cd05930">
    <property type="entry name" value="A_NRPS"/>
    <property type="match status" value="1"/>
</dbReference>
<dbReference type="InterPro" id="IPR020845">
    <property type="entry name" value="AMP-binding_CS"/>
</dbReference>
<dbReference type="FunFam" id="2.30.38.10:FF:000001">
    <property type="entry name" value="Non-ribosomal peptide synthetase PvdI"/>
    <property type="match status" value="3"/>
</dbReference>
<dbReference type="InterPro" id="IPR023213">
    <property type="entry name" value="CAT-like_dom_sf"/>
</dbReference>
<comment type="caution">
    <text evidence="6">The sequence shown here is derived from an EMBL/GenBank/DDBJ whole genome shotgun (WGS) entry which is preliminary data.</text>
</comment>
<evidence type="ECO:0000259" key="5">
    <source>
        <dbReference type="PROSITE" id="PS50075"/>
    </source>
</evidence>
<dbReference type="SMART" id="SM00823">
    <property type="entry name" value="PKS_PP"/>
    <property type="match status" value="3"/>
</dbReference>
<dbReference type="Pfam" id="PF00501">
    <property type="entry name" value="AMP-binding"/>
    <property type="match status" value="3"/>
</dbReference>
<comment type="cofactor">
    <cofactor evidence="1">
        <name>pantetheine 4'-phosphate</name>
        <dbReference type="ChEBI" id="CHEBI:47942"/>
    </cofactor>
</comment>
<dbReference type="GO" id="GO:0005737">
    <property type="term" value="C:cytoplasm"/>
    <property type="evidence" value="ECO:0007669"/>
    <property type="project" value="TreeGrafter"/>
</dbReference>
<accession>A0A841GXH6</accession>
<dbReference type="PANTHER" id="PTHR45527">
    <property type="entry name" value="NONRIBOSOMAL PEPTIDE SYNTHETASE"/>
    <property type="match status" value="1"/>
</dbReference>
<dbReference type="PANTHER" id="PTHR45527:SF1">
    <property type="entry name" value="FATTY ACID SYNTHASE"/>
    <property type="match status" value="1"/>
</dbReference>
<dbReference type="InterPro" id="IPR006162">
    <property type="entry name" value="Ppantetheine_attach_site"/>
</dbReference>
<dbReference type="CDD" id="cd19544">
    <property type="entry name" value="E-C_NRPS"/>
    <property type="match status" value="2"/>
</dbReference>
<dbReference type="Pfam" id="PF13193">
    <property type="entry name" value="AMP-binding_C"/>
    <property type="match status" value="3"/>
</dbReference>
<dbReference type="FunFam" id="3.40.50.980:FF:000001">
    <property type="entry name" value="Non-ribosomal peptide synthetase"/>
    <property type="match status" value="3"/>
</dbReference>
<dbReference type="GO" id="GO:0031177">
    <property type="term" value="F:phosphopantetheine binding"/>
    <property type="evidence" value="ECO:0007669"/>
    <property type="project" value="InterPro"/>
</dbReference>
<dbReference type="SUPFAM" id="SSF47336">
    <property type="entry name" value="ACP-like"/>
    <property type="match status" value="3"/>
</dbReference>
<dbReference type="PROSITE" id="PS00012">
    <property type="entry name" value="PHOSPHOPANTETHEINE"/>
    <property type="match status" value="3"/>
</dbReference>
<dbReference type="FunFam" id="3.30.559.10:FF:000012">
    <property type="entry name" value="Non-ribosomal peptide synthetase"/>
    <property type="match status" value="1"/>
</dbReference>
<dbReference type="Pfam" id="PF00668">
    <property type="entry name" value="Condensation"/>
    <property type="match status" value="3"/>
</dbReference>
<dbReference type="InterPro" id="IPR010071">
    <property type="entry name" value="AA_adenyl_dom"/>
</dbReference>
<dbReference type="Gene3D" id="2.30.38.10">
    <property type="entry name" value="Luciferase, Domain 3"/>
    <property type="match status" value="3"/>
</dbReference>
<keyword evidence="3" id="KW-0596">Phosphopantetheine</keyword>
<dbReference type="InterPro" id="IPR001242">
    <property type="entry name" value="Condensation_dom"/>
</dbReference>
<dbReference type="InterPro" id="IPR000873">
    <property type="entry name" value="AMP-dep_synth/lig_dom"/>
</dbReference>
<dbReference type="SUPFAM" id="SSF56801">
    <property type="entry name" value="Acetyl-CoA synthetase-like"/>
    <property type="match status" value="3"/>
</dbReference>
<evidence type="ECO:0000256" key="1">
    <source>
        <dbReference type="ARBA" id="ARBA00001957"/>
    </source>
</evidence>
<dbReference type="Gene3D" id="3.30.559.30">
    <property type="entry name" value="Nonribosomal peptide synthetase, condensation domain"/>
    <property type="match status" value="3"/>
</dbReference>
<comment type="similarity">
    <text evidence="2">Belongs to the ATP-dependent AMP-binding enzyme family.</text>
</comment>
<keyword evidence="4" id="KW-0597">Phosphoprotein</keyword>
<dbReference type="Gene3D" id="3.30.559.10">
    <property type="entry name" value="Chloramphenicol acetyltransferase-like domain"/>
    <property type="match status" value="3"/>
</dbReference>
<dbReference type="GO" id="GO:0043041">
    <property type="term" value="P:amino acid activation for nonribosomal peptide biosynthetic process"/>
    <property type="evidence" value="ECO:0007669"/>
    <property type="project" value="TreeGrafter"/>
</dbReference>
<feature type="domain" description="Carrier" evidence="5">
    <location>
        <begin position="1056"/>
        <end position="1131"/>
    </location>
</feature>
<dbReference type="InterPro" id="IPR045851">
    <property type="entry name" value="AMP-bd_C_sf"/>
</dbReference>
<dbReference type="EMBL" id="JACHIA010000004">
    <property type="protein sequence ID" value="MBB6070446.1"/>
    <property type="molecule type" value="Genomic_DNA"/>
</dbReference>
<evidence type="ECO:0000256" key="2">
    <source>
        <dbReference type="ARBA" id="ARBA00006432"/>
    </source>
</evidence>
<dbReference type="GO" id="GO:0072330">
    <property type="term" value="P:monocarboxylic acid biosynthetic process"/>
    <property type="evidence" value="ECO:0007669"/>
    <property type="project" value="UniProtKB-ARBA"/>
</dbReference>
<dbReference type="InterPro" id="IPR020802">
    <property type="entry name" value="TesA-like"/>
</dbReference>
<dbReference type="FunFam" id="3.30.300.30:FF:000010">
    <property type="entry name" value="Enterobactin synthetase component F"/>
    <property type="match status" value="3"/>
</dbReference>
<name>A0A841GXH6_9BACT</name>
<dbReference type="InterPro" id="IPR009081">
    <property type="entry name" value="PP-bd_ACP"/>
</dbReference>
<dbReference type="Gene3D" id="3.30.300.30">
    <property type="match status" value="3"/>
</dbReference>
<dbReference type="Gene3D" id="1.10.1200.10">
    <property type="entry name" value="ACP-like"/>
    <property type="match status" value="2"/>
</dbReference>
<dbReference type="InterPro" id="IPR029058">
    <property type="entry name" value="AB_hydrolase_fold"/>
</dbReference>
<dbReference type="Gene3D" id="3.40.50.1820">
    <property type="entry name" value="alpha/beta hydrolase"/>
    <property type="match status" value="2"/>
</dbReference>
<protein>
    <submittedName>
        <fullName evidence="6">Amino acid adenylation domain-containing protein</fullName>
    </submittedName>
</protein>
<dbReference type="CDD" id="cd12116">
    <property type="entry name" value="A_NRPS_Ta1_like"/>
    <property type="match status" value="1"/>
</dbReference>
<dbReference type="FunFam" id="1.10.1200.10:FF:000005">
    <property type="entry name" value="Nonribosomal peptide synthetase 1"/>
    <property type="match status" value="2"/>
</dbReference>
<dbReference type="GO" id="GO:0003824">
    <property type="term" value="F:catalytic activity"/>
    <property type="evidence" value="ECO:0007669"/>
    <property type="project" value="InterPro"/>
</dbReference>
<reference evidence="6 7" key="1">
    <citation type="submission" date="2020-08" db="EMBL/GenBank/DDBJ databases">
        <title>Genomic Encyclopedia of Type Strains, Phase IV (KMG-IV): sequencing the most valuable type-strain genomes for metagenomic binning, comparative biology and taxonomic classification.</title>
        <authorList>
            <person name="Goeker M."/>
        </authorList>
    </citation>
    <scope>NUCLEOTIDE SEQUENCE [LARGE SCALE GENOMIC DNA]</scope>
    <source>
        <strain evidence="6 7">DSM 29007</strain>
    </source>
</reference>
<dbReference type="Gene3D" id="3.40.50.980">
    <property type="match status" value="6"/>
</dbReference>
<dbReference type="PROSITE" id="PS50075">
    <property type="entry name" value="CARRIER"/>
    <property type="match status" value="3"/>
</dbReference>
<dbReference type="SMART" id="SM00824">
    <property type="entry name" value="PKS_TE"/>
    <property type="match status" value="1"/>
</dbReference>
<dbReference type="SUPFAM" id="SSF52777">
    <property type="entry name" value="CoA-dependent acyltransferases"/>
    <property type="match status" value="6"/>
</dbReference>
<dbReference type="CDD" id="cd12117">
    <property type="entry name" value="A_NRPS_Srf_like"/>
    <property type="match status" value="1"/>
</dbReference>
<dbReference type="Proteomes" id="UP000582837">
    <property type="component" value="Unassembled WGS sequence"/>
</dbReference>
<proteinExistence type="inferred from homology"/>
<dbReference type="InterPro" id="IPR025110">
    <property type="entry name" value="AMP-bd_C"/>
</dbReference>
<dbReference type="SUPFAM" id="SSF53474">
    <property type="entry name" value="alpha/beta-Hydrolases"/>
    <property type="match status" value="1"/>
</dbReference>
<feature type="domain" description="Carrier" evidence="5">
    <location>
        <begin position="2114"/>
        <end position="2188"/>
    </location>
</feature>
<dbReference type="CDD" id="cd19531">
    <property type="entry name" value="LCL_NRPS-like"/>
    <property type="match status" value="1"/>
</dbReference>
<dbReference type="NCBIfam" id="NF003417">
    <property type="entry name" value="PRK04813.1"/>
    <property type="match status" value="3"/>
</dbReference>
<dbReference type="GO" id="GO:0044550">
    <property type="term" value="P:secondary metabolite biosynthetic process"/>
    <property type="evidence" value="ECO:0007669"/>
    <property type="project" value="UniProtKB-ARBA"/>
</dbReference>